<evidence type="ECO:0000256" key="1">
    <source>
        <dbReference type="ARBA" id="ARBA00006295"/>
    </source>
</evidence>
<dbReference type="Pfam" id="PF02195">
    <property type="entry name" value="ParB_N"/>
    <property type="match status" value="1"/>
</dbReference>
<feature type="region of interest" description="Disordered" evidence="4">
    <location>
        <begin position="247"/>
        <end position="267"/>
    </location>
</feature>
<sequence>MTVGAKHSGLGRGFGEFFQRTDLDDDDDDIPEEEGDFADAAAEDRVQGSRFALIDVDKVRPNGQQPRKIFDDDGLTELTESIKTVGVLQPVVVTPVDDGYELVMGERRWRATRQAGLTTIPAIVRTTASQDMLRDALLENLHRVQLNPLEEAAAYEQMLNDFGCTQDELSERVQRSRSQIANSIRLLKLSSGVQKRLLEGDITAGHARPLLSLDDPDLQSKIADRIVSEGLSVRATEELVRQTLDDTTEVKPHQRKKPGRDTEAMKLGDELSQRFRTAVKVKRRNGRGTITMAFSDDDELERLIDILSK</sequence>
<dbReference type="Pfam" id="PF17762">
    <property type="entry name" value="HTH_ParB"/>
    <property type="match status" value="1"/>
</dbReference>
<dbReference type="GO" id="GO:0005694">
    <property type="term" value="C:chromosome"/>
    <property type="evidence" value="ECO:0007669"/>
    <property type="project" value="TreeGrafter"/>
</dbReference>
<keyword evidence="3" id="KW-0238">DNA-binding</keyword>
<dbReference type="SUPFAM" id="SSF109709">
    <property type="entry name" value="KorB DNA-binding domain-like"/>
    <property type="match status" value="1"/>
</dbReference>
<dbReference type="PANTHER" id="PTHR33375:SF1">
    <property type="entry name" value="CHROMOSOME-PARTITIONING PROTEIN PARB-RELATED"/>
    <property type="match status" value="1"/>
</dbReference>
<dbReference type="InterPro" id="IPR004437">
    <property type="entry name" value="ParB/RepB/Spo0J"/>
</dbReference>
<reference evidence="6 7" key="1">
    <citation type="submission" date="2017-07" db="EMBL/GenBank/DDBJ databases">
        <authorList>
            <person name="Sun Z.S."/>
            <person name="Albrecht U."/>
            <person name="Echele G."/>
            <person name="Lee C.C."/>
        </authorList>
    </citation>
    <scope>NUCLEOTIDE SEQUENCE [LARGE SCALE GENOMIC DNA]</scope>
    <source>
        <strain evidence="6 7">P16-029</strain>
    </source>
</reference>
<comment type="similarity">
    <text evidence="1">Belongs to the ParB family.</text>
</comment>
<organism evidence="6 7">
    <name type="scientific">Cutibacterium avidum</name>
    <dbReference type="NCBI Taxonomy" id="33010"/>
    <lineage>
        <taxon>Bacteria</taxon>
        <taxon>Bacillati</taxon>
        <taxon>Actinomycetota</taxon>
        <taxon>Actinomycetes</taxon>
        <taxon>Propionibacteriales</taxon>
        <taxon>Propionibacteriaceae</taxon>
        <taxon>Cutibacterium</taxon>
    </lineage>
</organism>
<dbReference type="GO" id="GO:0045881">
    <property type="term" value="P:positive regulation of sporulation resulting in formation of a cellular spore"/>
    <property type="evidence" value="ECO:0007669"/>
    <property type="project" value="TreeGrafter"/>
</dbReference>
<dbReference type="SMART" id="SM00470">
    <property type="entry name" value="ParB"/>
    <property type="match status" value="1"/>
</dbReference>
<comment type="caution">
    <text evidence="6">The sequence shown here is derived from an EMBL/GenBank/DDBJ whole genome shotgun (WGS) entry which is preliminary data.</text>
</comment>
<evidence type="ECO:0000259" key="5">
    <source>
        <dbReference type="SMART" id="SM00470"/>
    </source>
</evidence>
<evidence type="ECO:0000313" key="7">
    <source>
        <dbReference type="Proteomes" id="UP000259211"/>
    </source>
</evidence>
<dbReference type="PANTHER" id="PTHR33375">
    <property type="entry name" value="CHROMOSOME-PARTITIONING PROTEIN PARB-RELATED"/>
    <property type="match status" value="1"/>
</dbReference>
<dbReference type="NCBIfam" id="TIGR00180">
    <property type="entry name" value="parB_part"/>
    <property type="match status" value="1"/>
</dbReference>
<dbReference type="InterPro" id="IPR041468">
    <property type="entry name" value="HTH_ParB/Spo0J"/>
</dbReference>
<dbReference type="Proteomes" id="UP000259211">
    <property type="component" value="Unassembled WGS sequence"/>
</dbReference>
<accession>A0A3E2DNW6</accession>
<dbReference type="AlphaFoldDB" id="A0A3E2DNW6"/>
<dbReference type="InterPro" id="IPR057240">
    <property type="entry name" value="ParB_dimer_C"/>
</dbReference>
<dbReference type="Gene3D" id="1.10.10.2830">
    <property type="match status" value="1"/>
</dbReference>
<dbReference type="GO" id="GO:0007059">
    <property type="term" value="P:chromosome segregation"/>
    <property type="evidence" value="ECO:0007669"/>
    <property type="project" value="UniProtKB-KW"/>
</dbReference>
<dbReference type="RefSeq" id="WP_065672910.1">
    <property type="nucleotide sequence ID" value="NZ_JAQDJS010000003.1"/>
</dbReference>
<feature type="compositionally biased region" description="Acidic residues" evidence="4">
    <location>
        <begin position="23"/>
        <end position="37"/>
    </location>
</feature>
<dbReference type="GO" id="GO:0003677">
    <property type="term" value="F:DNA binding"/>
    <property type="evidence" value="ECO:0007669"/>
    <property type="project" value="UniProtKB-KW"/>
</dbReference>
<dbReference type="CDD" id="cd16393">
    <property type="entry name" value="SPO0J_N"/>
    <property type="match status" value="1"/>
</dbReference>
<evidence type="ECO:0000313" key="6">
    <source>
        <dbReference type="EMBL" id="RFT46954.1"/>
    </source>
</evidence>
<proteinExistence type="inferred from homology"/>
<dbReference type="Pfam" id="PF23552">
    <property type="entry name" value="ParB_C"/>
    <property type="match status" value="1"/>
</dbReference>
<dbReference type="InterPro" id="IPR036086">
    <property type="entry name" value="ParB/Sulfiredoxin_sf"/>
</dbReference>
<dbReference type="InterPro" id="IPR050336">
    <property type="entry name" value="Chromosome_partition/occlusion"/>
</dbReference>
<dbReference type="FunFam" id="1.10.10.2830:FF:000001">
    <property type="entry name" value="Chromosome partitioning protein ParB"/>
    <property type="match status" value="1"/>
</dbReference>
<dbReference type="FunFam" id="3.90.1530.30:FF:000001">
    <property type="entry name" value="Chromosome partitioning protein ParB"/>
    <property type="match status" value="1"/>
</dbReference>
<evidence type="ECO:0000256" key="3">
    <source>
        <dbReference type="ARBA" id="ARBA00023125"/>
    </source>
</evidence>
<keyword evidence="2" id="KW-0159">Chromosome partition</keyword>
<name>A0A3E2DNW6_9ACTN</name>
<gene>
    <name evidence="6" type="ORF">CHT91_01180</name>
</gene>
<dbReference type="EMBL" id="NOWI01000001">
    <property type="protein sequence ID" value="RFT46954.1"/>
    <property type="molecule type" value="Genomic_DNA"/>
</dbReference>
<feature type="domain" description="ParB-like N-terminal" evidence="5">
    <location>
        <begin position="52"/>
        <end position="141"/>
    </location>
</feature>
<dbReference type="InterPro" id="IPR003115">
    <property type="entry name" value="ParB_N"/>
</dbReference>
<dbReference type="Gene3D" id="3.90.1530.30">
    <property type="match status" value="1"/>
</dbReference>
<protein>
    <submittedName>
        <fullName evidence="6">Chromosome partitioning protein ParB</fullName>
    </submittedName>
</protein>
<feature type="region of interest" description="Disordered" evidence="4">
    <location>
        <begin position="1"/>
        <end position="41"/>
    </location>
</feature>
<evidence type="ECO:0000256" key="2">
    <source>
        <dbReference type="ARBA" id="ARBA00022829"/>
    </source>
</evidence>
<evidence type="ECO:0000256" key="4">
    <source>
        <dbReference type="SAM" id="MobiDB-lite"/>
    </source>
</evidence>
<dbReference type="SUPFAM" id="SSF110849">
    <property type="entry name" value="ParB/Sulfiredoxin"/>
    <property type="match status" value="1"/>
</dbReference>